<dbReference type="SUPFAM" id="SSF52279">
    <property type="entry name" value="Beta-D-glucan exohydrolase, C-terminal domain"/>
    <property type="match status" value="1"/>
</dbReference>
<dbReference type="eggNOG" id="ENOG502QR4D">
    <property type="taxonomic scope" value="Eukaryota"/>
</dbReference>
<sequence length="252" mass="27368">MLGPTRWHGQKLLDALASGDVPGCVLDNSARRVVDLARKTGRFEDPVERPEYLEEDPDRLEFIAALAADGMVLLKNEGDVLPLSLTASVAVIGHHEAAATAASSDVAVVFVGTTNELELEGYDCDTMDLTADQYELITAVVAQNPRTVVVNFSGSPVTECGHAVACVLLGDVNPSGCLPLSWPRRNEDNLAFPNFLCDDNLELNYEERLKVGYCYYDDEDTLTPEFHFGHGLSYTTFELAAPPSVESLFGTP</sequence>
<dbReference type="InterPro" id="IPR036881">
    <property type="entry name" value="Glyco_hydro_3_C_sf"/>
</dbReference>
<reference evidence="9" key="1">
    <citation type="journal article" date="2014" name="Genome Announc.">
        <title>Draft genome sequence of Colletotrichum sublineola, a destructive pathogen of cultivated sorghum.</title>
        <authorList>
            <person name="Baroncelli R."/>
            <person name="Sanz-Martin J.M."/>
            <person name="Rech G.E."/>
            <person name="Sukno S.A."/>
            <person name="Thon M.R."/>
        </authorList>
    </citation>
    <scope>NUCLEOTIDE SEQUENCE [LARGE SCALE GENOMIC DNA]</scope>
    <source>
        <strain evidence="9">TX430BB</strain>
    </source>
</reference>
<dbReference type="PANTHER" id="PTHR42715">
    <property type="entry name" value="BETA-GLUCOSIDASE"/>
    <property type="match status" value="1"/>
</dbReference>
<dbReference type="HOGENOM" id="CLU_1102712_0_0_1"/>
<evidence type="ECO:0000256" key="2">
    <source>
        <dbReference type="ARBA" id="ARBA00005336"/>
    </source>
</evidence>
<evidence type="ECO:0000256" key="6">
    <source>
        <dbReference type="ARBA" id="ARBA00023295"/>
    </source>
</evidence>
<dbReference type="GO" id="GO:0008422">
    <property type="term" value="F:beta-glucosidase activity"/>
    <property type="evidence" value="ECO:0007669"/>
    <property type="project" value="UniProtKB-EC"/>
</dbReference>
<name>A0A066X321_COLSU</name>
<keyword evidence="6" id="KW-0326">Glycosidase</keyword>
<dbReference type="GO" id="GO:0009251">
    <property type="term" value="P:glucan catabolic process"/>
    <property type="evidence" value="ECO:0007669"/>
    <property type="project" value="TreeGrafter"/>
</dbReference>
<evidence type="ECO:0000259" key="7">
    <source>
        <dbReference type="Pfam" id="PF01915"/>
    </source>
</evidence>
<evidence type="ECO:0000313" key="8">
    <source>
        <dbReference type="EMBL" id="KDN63538.1"/>
    </source>
</evidence>
<dbReference type="PANTHER" id="PTHR42715:SF3">
    <property type="entry name" value="BETA-GLUCOSIDASE B-RELATED"/>
    <property type="match status" value="1"/>
</dbReference>
<keyword evidence="9" id="KW-1185">Reference proteome</keyword>
<protein>
    <recommendedName>
        <fullName evidence="3">beta-glucosidase</fullName>
        <ecNumber evidence="3">3.2.1.21</ecNumber>
    </recommendedName>
</protein>
<dbReference type="EMBL" id="JMSE01001214">
    <property type="protein sequence ID" value="KDN63538.1"/>
    <property type="molecule type" value="Genomic_DNA"/>
</dbReference>
<comment type="catalytic activity">
    <reaction evidence="1">
        <text>Hydrolysis of terminal, non-reducing beta-D-glucosyl residues with release of beta-D-glucose.</text>
        <dbReference type="EC" id="3.2.1.21"/>
    </reaction>
</comment>
<dbReference type="Proteomes" id="UP000027238">
    <property type="component" value="Unassembled WGS sequence"/>
</dbReference>
<dbReference type="STRING" id="1173701.A0A066X321"/>
<gene>
    <name evidence="8" type="ORF">CSUB01_11995</name>
</gene>
<evidence type="ECO:0000256" key="4">
    <source>
        <dbReference type="ARBA" id="ARBA00022801"/>
    </source>
</evidence>
<dbReference type="AlphaFoldDB" id="A0A066X321"/>
<accession>A0A066X321</accession>
<comment type="similarity">
    <text evidence="2">Belongs to the glycosyl hydrolase 3 family.</text>
</comment>
<organism evidence="8 9">
    <name type="scientific">Colletotrichum sublineola</name>
    <name type="common">Sorghum anthracnose fungus</name>
    <dbReference type="NCBI Taxonomy" id="1173701"/>
    <lineage>
        <taxon>Eukaryota</taxon>
        <taxon>Fungi</taxon>
        <taxon>Dikarya</taxon>
        <taxon>Ascomycota</taxon>
        <taxon>Pezizomycotina</taxon>
        <taxon>Sordariomycetes</taxon>
        <taxon>Hypocreomycetidae</taxon>
        <taxon>Glomerellales</taxon>
        <taxon>Glomerellaceae</taxon>
        <taxon>Colletotrichum</taxon>
        <taxon>Colletotrichum graminicola species complex</taxon>
    </lineage>
</organism>
<feature type="domain" description="Glycoside hydrolase family 3 C-terminal" evidence="7">
    <location>
        <begin position="95"/>
        <end position="234"/>
    </location>
</feature>
<evidence type="ECO:0000256" key="3">
    <source>
        <dbReference type="ARBA" id="ARBA00012744"/>
    </source>
</evidence>
<dbReference type="Gene3D" id="3.20.20.300">
    <property type="entry name" value="Glycoside hydrolase, family 3, N-terminal domain"/>
    <property type="match status" value="1"/>
</dbReference>
<dbReference type="Gene3D" id="3.40.50.1700">
    <property type="entry name" value="Glycoside hydrolase family 3 C-terminal domain"/>
    <property type="match status" value="3"/>
</dbReference>
<dbReference type="OrthoDB" id="47059at2759"/>
<dbReference type="EC" id="3.2.1.21" evidence="3"/>
<keyword evidence="4" id="KW-0378">Hydrolase</keyword>
<proteinExistence type="inferred from homology"/>
<evidence type="ECO:0000256" key="5">
    <source>
        <dbReference type="ARBA" id="ARBA00023277"/>
    </source>
</evidence>
<dbReference type="InterPro" id="IPR036962">
    <property type="entry name" value="Glyco_hydro_3_N_sf"/>
</dbReference>
<evidence type="ECO:0000256" key="1">
    <source>
        <dbReference type="ARBA" id="ARBA00000448"/>
    </source>
</evidence>
<comment type="caution">
    <text evidence="8">The sequence shown here is derived from an EMBL/GenBank/DDBJ whole genome shotgun (WGS) entry which is preliminary data.</text>
</comment>
<evidence type="ECO:0000313" key="9">
    <source>
        <dbReference type="Proteomes" id="UP000027238"/>
    </source>
</evidence>
<dbReference type="InterPro" id="IPR002772">
    <property type="entry name" value="Glyco_hydro_3_C"/>
</dbReference>
<dbReference type="InterPro" id="IPR050288">
    <property type="entry name" value="Cellulose_deg_GH3"/>
</dbReference>
<dbReference type="Pfam" id="PF01915">
    <property type="entry name" value="Glyco_hydro_3_C"/>
    <property type="match status" value="1"/>
</dbReference>
<keyword evidence="5" id="KW-0119">Carbohydrate metabolism</keyword>